<evidence type="ECO:0000313" key="1">
    <source>
        <dbReference type="EMBL" id="THE11940.1"/>
    </source>
</evidence>
<comment type="caution">
    <text evidence="1">The sequence shown here is derived from an EMBL/GenBank/DDBJ whole genome shotgun (WGS) entry which is preliminary data.</text>
</comment>
<organism evidence="1 2">
    <name type="scientific">Bacillus timonensis</name>
    <dbReference type="NCBI Taxonomy" id="1033734"/>
    <lineage>
        <taxon>Bacteria</taxon>
        <taxon>Bacillati</taxon>
        <taxon>Bacillota</taxon>
        <taxon>Bacilli</taxon>
        <taxon>Bacillales</taxon>
        <taxon>Bacillaceae</taxon>
        <taxon>Bacillus</taxon>
    </lineage>
</organism>
<dbReference type="EMBL" id="SLUB01000022">
    <property type="protein sequence ID" value="THE11940.1"/>
    <property type="molecule type" value="Genomic_DNA"/>
</dbReference>
<gene>
    <name evidence="1" type="ORF">E1I69_13085</name>
</gene>
<reference evidence="1 2" key="1">
    <citation type="journal article" date="2019" name="Indoor Air">
        <title>Impacts of indoor surface finishes on bacterial viability.</title>
        <authorList>
            <person name="Hu J."/>
            <person name="Maamar S.B."/>
            <person name="Glawe A.J."/>
            <person name="Gottel N."/>
            <person name="Gilbert J.A."/>
            <person name="Hartmann E.M."/>
        </authorList>
    </citation>
    <scope>NUCLEOTIDE SEQUENCE [LARGE SCALE GENOMIC DNA]</scope>
    <source>
        <strain evidence="1 2">AF060A6</strain>
    </source>
</reference>
<dbReference type="OrthoDB" id="2865357at2"/>
<accession>A0A4S3PQM3</accession>
<sequence>MIKRLLLLAIIVELGVFWYVHHEKTPVQVQVEKFPQRELFLDQKKVPADEPELTVETAATTDPLTVIKDKYTVEFENLEKETKKKAKDLLARAKEDFIEESTDGIAALQVMSSYYNEFKTLETETDEAFEQIYAQLEEELAAGGYSKDEAVIFREQYEEKKKKMMKKALDVQGSYE</sequence>
<dbReference type="RefSeq" id="WP_136380044.1">
    <property type="nucleotide sequence ID" value="NZ_SLUB01000022.1"/>
</dbReference>
<keyword evidence="2" id="KW-1185">Reference proteome</keyword>
<dbReference type="AlphaFoldDB" id="A0A4S3PQM3"/>
<proteinExistence type="predicted"/>
<name>A0A4S3PQM3_9BACI</name>
<evidence type="ECO:0000313" key="2">
    <source>
        <dbReference type="Proteomes" id="UP000306477"/>
    </source>
</evidence>
<dbReference type="Proteomes" id="UP000306477">
    <property type="component" value="Unassembled WGS sequence"/>
</dbReference>
<protein>
    <submittedName>
        <fullName evidence="1">Uncharacterized protein</fullName>
    </submittedName>
</protein>